<keyword evidence="3" id="KW-1185">Reference proteome</keyword>
<protein>
    <submittedName>
        <fullName evidence="2">Uncharacterized protein</fullName>
    </submittedName>
</protein>
<feature type="non-terminal residue" evidence="2">
    <location>
        <position position="1"/>
    </location>
</feature>
<evidence type="ECO:0000313" key="2">
    <source>
        <dbReference type="EMBL" id="CAF1686284.1"/>
    </source>
</evidence>
<dbReference type="AlphaFoldDB" id="A0A816HB07"/>
<reference evidence="2" key="1">
    <citation type="submission" date="2021-02" db="EMBL/GenBank/DDBJ databases">
        <authorList>
            <person name="Nowell W R."/>
        </authorList>
    </citation>
    <scope>NUCLEOTIDE SEQUENCE</scope>
</reference>
<accession>A0A816HB07</accession>
<comment type="caution">
    <text evidence="2">The sequence shown here is derived from an EMBL/GenBank/DDBJ whole genome shotgun (WGS) entry which is preliminary data.</text>
</comment>
<gene>
    <name evidence="2" type="ORF">XAT740_LOCUS62007</name>
</gene>
<evidence type="ECO:0000313" key="3">
    <source>
        <dbReference type="Proteomes" id="UP000663828"/>
    </source>
</evidence>
<dbReference type="EMBL" id="CAJNOR010016920">
    <property type="protein sequence ID" value="CAF1686284.1"/>
    <property type="molecule type" value="Genomic_DNA"/>
</dbReference>
<organism evidence="2 3">
    <name type="scientific">Adineta ricciae</name>
    <name type="common">Rotifer</name>
    <dbReference type="NCBI Taxonomy" id="249248"/>
    <lineage>
        <taxon>Eukaryota</taxon>
        <taxon>Metazoa</taxon>
        <taxon>Spiralia</taxon>
        <taxon>Gnathifera</taxon>
        <taxon>Rotifera</taxon>
        <taxon>Eurotatoria</taxon>
        <taxon>Bdelloidea</taxon>
        <taxon>Adinetida</taxon>
        <taxon>Adinetidae</taxon>
        <taxon>Adineta</taxon>
    </lineage>
</organism>
<sequence length="46" mass="5084">TQSLPSSQVNAAREELDGRRRYGYTGTRQQASVRTQDAATQQRSSA</sequence>
<proteinExistence type="predicted"/>
<feature type="compositionally biased region" description="Polar residues" evidence="1">
    <location>
        <begin position="29"/>
        <end position="46"/>
    </location>
</feature>
<evidence type="ECO:0000256" key="1">
    <source>
        <dbReference type="SAM" id="MobiDB-lite"/>
    </source>
</evidence>
<name>A0A816HB07_ADIRI</name>
<feature type="compositionally biased region" description="Polar residues" evidence="1">
    <location>
        <begin position="1"/>
        <end position="10"/>
    </location>
</feature>
<dbReference type="Proteomes" id="UP000663828">
    <property type="component" value="Unassembled WGS sequence"/>
</dbReference>
<feature type="region of interest" description="Disordered" evidence="1">
    <location>
        <begin position="1"/>
        <end position="46"/>
    </location>
</feature>